<name>A0ACC1RT01_9HYPO</name>
<evidence type="ECO:0000313" key="1">
    <source>
        <dbReference type="EMBL" id="KAJ3523981.1"/>
    </source>
</evidence>
<dbReference type="EMBL" id="JANRMS010002156">
    <property type="protein sequence ID" value="KAJ3523981.1"/>
    <property type="molecule type" value="Genomic_DNA"/>
</dbReference>
<proteinExistence type="predicted"/>
<accession>A0ACC1RT01</accession>
<dbReference type="Proteomes" id="UP001148629">
    <property type="component" value="Unassembled WGS sequence"/>
</dbReference>
<organism evidence="1 2">
    <name type="scientific">Fusarium decemcellulare</name>
    <dbReference type="NCBI Taxonomy" id="57161"/>
    <lineage>
        <taxon>Eukaryota</taxon>
        <taxon>Fungi</taxon>
        <taxon>Dikarya</taxon>
        <taxon>Ascomycota</taxon>
        <taxon>Pezizomycotina</taxon>
        <taxon>Sordariomycetes</taxon>
        <taxon>Hypocreomycetidae</taxon>
        <taxon>Hypocreales</taxon>
        <taxon>Nectriaceae</taxon>
        <taxon>Fusarium</taxon>
        <taxon>Fusarium decemcellulare species complex</taxon>
    </lineage>
</organism>
<protein>
    <submittedName>
        <fullName evidence="1">Uncharacterized protein</fullName>
    </submittedName>
</protein>
<reference evidence="1" key="1">
    <citation type="submission" date="2022-08" db="EMBL/GenBank/DDBJ databases">
        <title>Genome Sequence of Fusarium decemcellulare.</title>
        <authorList>
            <person name="Buettner E."/>
        </authorList>
    </citation>
    <scope>NUCLEOTIDE SEQUENCE</scope>
    <source>
        <strain evidence="1">Babe19</strain>
    </source>
</reference>
<gene>
    <name evidence="1" type="ORF">NM208_g12237</name>
</gene>
<sequence>MMTSCFPLILWGRPSSHAHAHAVKRPKVGDVLRAASDKIMMTIASNDGRARTRPTGTFCKVMISNALAIRRRTAKRTHFHMHAEARHPTRAFLRGPQSFPKLIGGALATAQKTRTGAFSTGCRSSSRELPPERHSFAANVKLGVAGPKYEPGSL</sequence>
<comment type="caution">
    <text evidence="1">The sequence shown here is derived from an EMBL/GenBank/DDBJ whole genome shotgun (WGS) entry which is preliminary data.</text>
</comment>
<evidence type="ECO:0000313" key="2">
    <source>
        <dbReference type="Proteomes" id="UP001148629"/>
    </source>
</evidence>
<keyword evidence="2" id="KW-1185">Reference proteome</keyword>